<evidence type="ECO:0000256" key="1">
    <source>
        <dbReference type="HAMAP-Rule" id="MF_00226"/>
    </source>
</evidence>
<dbReference type="InterPro" id="IPR001453">
    <property type="entry name" value="MoaB/Mog_dom"/>
</dbReference>
<dbReference type="SUPFAM" id="SSF142433">
    <property type="entry name" value="CinA-like"/>
    <property type="match status" value="1"/>
</dbReference>
<organism evidence="3 4">
    <name type="scientific">Virgibacillus alimentarius</name>
    <dbReference type="NCBI Taxonomy" id="698769"/>
    <lineage>
        <taxon>Bacteria</taxon>
        <taxon>Bacillati</taxon>
        <taxon>Bacillota</taxon>
        <taxon>Bacilli</taxon>
        <taxon>Bacillales</taxon>
        <taxon>Bacillaceae</taxon>
        <taxon>Virgibacillus</taxon>
    </lineage>
</organism>
<dbReference type="RefSeq" id="WP_029271273.1">
    <property type="nucleotide sequence ID" value="NZ_JAGIKX010000001.1"/>
</dbReference>
<comment type="caution">
    <text evidence="3">The sequence shown here is derived from an EMBL/GenBank/DDBJ whole genome shotgun (WGS) entry which is preliminary data.</text>
</comment>
<dbReference type="SMART" id="SM00852">
    <property type="entry name" value="MoCF_biosynth"/>
    <property type="match status" value="1"/>
</dbReference>
<evidence type="ECO:0000313" key="3">
    <source>
        <dbReference type="EMBL" id="MBP2256258.1"/>
    </source>
</evidence>
<dbReference type="InterPro" id="IPR008136">
    <property type="entry name" value="CinA_C"/>
</dbReference>
<comment type="similarity">
    <text evidence="1">Belongs to the CinA family.</text>
</comment>
<dbReference type="Pfam" id="PF18146">
    <property type="entry name" value="CinA_KH"/>
    <property type="match status" value="1"/>
</dbReference>
<dbReference type="InterPro" id="IPR036653">
    <property type="entry name" value="CinA-like_C"/>
</dbReference>
<protein>
    <recommendedName>
        <fullName evidence="1">Putative competence-damage inducible protein</fullName>
    </recommendedName>
</protein>
<dbReference type="PANTHER" id="PTHR13939:SF0">
    <property type="entry name" value="NMN AMIDOHYDROLASE-LIKE PROTEIN YFAY"/>
    <property type="match status" value="1"/>
</dbReference>
<evidence type="ECO:0000313" key="4">
    <source>
        <dbReference type="Proteomes" id="UP001519294"/>
    </source>
</evidence>
<dbReference type="SUPFAM" id="SSF53218">
    <property type="entry name" value="Molybdenum cofactor biosynthesis proteins"/>
    <property type="match status" value="1"/>
</dbReference>
<name>A0ABS4S444_9BACI</name>
<dbReference type="NCBIfam" id="TIGR00199">
    <property type="entry name" value="PncC_domain"/>
    <property type="match status" value="1"/>
</dbReference>
<dbReference type="InterPro" id="IPR036425">
    <property type="entry name" value="MoaB/Mog-like_dom_sf"/>
</dbReference>
<dbReference type="InterPro" id="IPR008135">
    <property type="entry name" value="Competence-induced_CinA"/>
</dbReference>
<dbReference type="Gene3D" id="3.90.950.20">
    <property type="entry name" value="CinA-like"/>
    <property type="match status" value="1"/>
</dbReference>
<accession>A0ABS4S444</accession>
<dbReference type="Pfam" id="PF02464">
    <property type="entry name" value="CinA"/>
    <property type="match status" value="1"/>
</dbReference>
<dbReference type="Gene3D" id="3.30.70.2860">
    <property type="match status" value="1"/>
</dbReference>
<keyword evidence="4" id="KW-1185">Reference proteome</keyword>
<dbReference type="NCBIfam" id="TIGR00200">
    <property type="entry name" value="cinA_nterm"/>
    <property type="match status" value="1"/>
</dbReference>
<gene>
    <name evidence="1" type="primary">cinA</name>
    <name evidence="3" type="ORF">J2Z81_000190</name>
</gene>
<dbReference type="EMBL" id="JAGIKX010000001">
    <property type="protein sequence ID" value="MBP2256258.1"/>
    <property type="molecule type" value="Genomic_DNA"/>
</dbReference>
<feature type="domain" description="MoaB/Mog" evidence="2">
    <location>
        <begin position="8"/>
        <end position="174"/>
    </location>
</feature>
<dbReference type="HAMAP" id="MF_00226_B">
    <property type="entry name" value="CinA_B"/>
    <property type="match status" value="1"/>
</dbReference>
<reference evidence="3 4" key="1">
    <citation type="submission" date="2021-03" db="EMBL/GenBank/DDBJ databases">
        <title>Genomic Encyclopedia of Type Strains, Phase IV (KMG-IV): sequencing the most valuable type-strain genomes for metagenomic binning, comparative biology and taxonomic classification.</title>
        <authorList>
            <person name="Goeker M."/>
        </authorList>
    </citation>
    <scope>NUCLEOTIDE SEQUENCE [LARGE SCALE GENOMIC DNA]</scope>
    <source>
        <strain evidence="3 4">DSM 25790</strain>
    </source>
</reference>
<dbReference type="CDD" id="cd00885">
    <property type="entry name" value="cinA"/>
    <property type="match status" value="1"/>
</dbReference>
<dbReference type="PIRSF" id="PIRSF006728">
    <property type="entry name" value="CinA"/>
    <property type="match status" value="1"/>
</dbReference>
<dbReference type="Proteomes" id="UP001519294">
    <property type="component" value="Unassembled WGS sequence"/>
</dbReference>
<dbReference type="InterPro" id="IPR050101">
    <property type="entry name" value="CinA"/>
</dbReference>
<sequence length="415" mass="46113">MSKQLKTEIIAVGTELLLGQIANTNAQWLSEQLSLYGINVYSHAVVGDNLMRVEEIFSQAHQRSDVIIVTGGLGPTEDDMTREAFQRISELDMEEHTPSMKKIEKFYEKQGTEMTPNNRRQARVFQGAQVLQNNAGMAPGMIVSHQNKSWIFLPGVPREMKQMTKDHVIPYLKKLTGEEMIIKSMVLRFIGIGESRLEHELSDIIQAQTNPTIAPLAQNNGVIIRLTAKERSKEKANLLLQRIKEQILSRVGTYFYGIDEESIESKVFSLLKAQKKRIAAAESLTGGMFTEKLISIEGASQVCLGGIVCYDTNVKKNLLGVSSETIKSKGTVSEECAVEMAQNICKKLDAHIGISFTGVAGPEPVEGHDAGTVYIAICTEDGDQRVEKMSFQGGRNTIRKRATLKGFELIFEFLK</sequence>
<proteinExistence type="inferred from homology"/>
<dbReference type="GO" id="GO:0019159">
    <property type="term" value="F:nicotinamide-nucleotide amidase activity"/>
    <property type="evidence" value="ECO:0007669"/>
    <property type="project" value="UniProtKB-EC"/>
</dbReference>
<dbReference type="NCBIfam" id="TIGR00177">
    <property type="entry name" value="molyb_syn"/>
    <property type="match status" value="1"/>
</dbReference>
<dbReference type="Gene3D" id="3.40.980.10">
    <property type="entry name" value="MoaB/Mog-like domain"/>
    <property type="match status" value="1"/>
</dbReference>
<evidence type="ECO:0000259" key="2">
    <source>
        <dbReference type="SMART" id="SM00852"/>
    </source>
</evidence>
<dbReference type="NCBIfam" id="NF001813">
    <property type="entry name" value="PRK00549.1"/>
    <property type="match status" value="1"/>
</dbReference>
<dbReference type="PANTHER" id="PTHR13939">
    <property type="entry name" value="NICOTINAMIDE-NUCLEOTIDE AMIDOHYDROLASE PNCC"/>
    <property type="match status" value="1"/>
</dbReference>
<dbReference type="InterPro" id="IPR041424">
    <property type="entry name" value="CinA_KH"/>
</dbReference>
<keyword evidence="3" id="KW-0378">Hydrolase</keyword>
<dbReference type="Pfam" id="PF00994">
    <property type="entry name" value="MoCF_biosynth"/>
    <property type="match status" value="1"/>
</dbReference>